<protein>
    <recommendedName>
        <fullName evidence="3">LafD</fullName>
    </recommendedName>
</protein>
<dbReference type="EMBL" id="JMIB01000021">
    <property type="protein sequence ID" value="KDM91609.1"/>
    <property type="molecule type" value="Genomic_DNA"/>
</dbReference>
<evidence type="ECO:0000313" key="1">
    <source>
        <dbReference type="EMBL" id="KDM91609.1"/>
    </source>
</evidence>
<dbReference type="OrthoDB" id="5817095at2"/>
<dbReference type="RefSeq" id="WP_036752352.1">
    <property type="nucleotide sequence ID" value="NZ_JAGSGC010000006.1"/>
</dbReference>
<dbReference type="AlphaFoldDB" id="A0A066RMN2"/>
<organism evidence="1 2">
    <name type="scientific">Photobacterium galatheae</name>
    <dbReference type="NCBI Taxonomy" id="1654360"/>
    <lineage>
        <taxon>Bacteria</taxon>
        <taxon>Pseudomonadati</taxon>
        <taxon>Pseudomonadota</taxon>
        <taxon>Gammaproteobacteria</taxon>
        <taxon>Vibrionales</taxon>
        <taxon>Vibrionaceae</taxon>
        <taxon>Photobacterium</taxon>
    </lineage>
</organism>
<evidence type="ECO:0000313" key="2">
    <source>
        <dbReference type="Proteomes" id="UP000027192"/>
    </source>
</evidence>
<evidence type="ECO:0008006" key="3">
    <source>
        <dbReference type="Google" id="ProtNLM"/>
    </source>
</evidence>
<gene>
    <name evidence="1" type="ORF">EA58_11335</name>
</gene>
<keyword evidence="2" id="KW-1185">Reference proteome</keyword>
<proteinExistence type="predicted"/>
<accession>A0A066RMN2</accession>
<reference evidence="1 2" key="1">
    <citation type="submission" date="2014-04" db="EMBL/GenBank/DDBJ databases">
        <title>Draft genome sequence of Photobacterium halotolerans S2753: a solonamide, ngercheumicin and holomycin producer.</title>
        <authorList>
            <person name="Machado H.R."/>
            <person name="Gram L."/>
        </authorList>
    </citation>
    <scope>NUCLEOTIDE SEQUENCE [LARGE SCALE GENOMIC DNA]</scope>
    <source>
        <strain evidence="1 2">S2753</strain>
    </source>
</reference>
<comment type="caution">
    <text evidence="1">The sequence shown here is derived from an EMBL/GenBank/DDBJ whole genome shotgun (WGS) entry which is preliminary data.</text>
</comment>
<dbReference type="STRING" id="1654360.EA58_11335"/>
<name>A0A066RMN2_9GAMM</name>
<dbReference type="Proteomes" id="UP000027192">
    <property type="component" value="Unassembled WGS sequence"/>
</dbReference>
<sequence>MPNITVTQLHNLKQNIDRAVAEHDWNRLQQLDQTLQKVLLSLQHESFSHEQIQALNHLKSSHLAAISAVKENKDKLQQDMNAVSEGKEGLLAYQMAMNMEL</sequence>